<accession>X1EUU1</accession>
<keyword evidence="1" id="KW-0175">Coiled coil</keyword>
<evidence type="ECO:0000256" key="1">
    <source>
        <dbReference type="SAM" id="Coils"/>
    </source>
</evidence>
<gene>
    <name evidence="2" type="ORF">S03H2_13292</name>
</gene>
<feature type="coiled-coil region" evidence="1">
    <location>
        <begin position="265"/>
        <end position="299"/>
    </location>
</feature>
<feature type="non-terminal residue" evidence="2">
    <location>
        <position position="301"/>
    </location>
</feature>
<dbReference type="EMBL" id="BARU01006747">
    <property type="protein sequence ID" value="GAH36342.1"/>
    <property type="molecule type" value="Genomic_DNA"/>
</dbReference>
<organism evidence="2">
    <name type="scientific">marine sediment metagenome</name>
    <dbReference type="NCBI Taxonomy" id="412755"/>
    <lineage>
        <taxon>unclassified sequences</taxon>
        <taxon>metagenomes</taxon>
        <taxon>ecological metagenomes</taxon>
    </lineage>
</organism>
<sequence>MYIPILIVMTNKNEEVETKKAKILRKLKKMVQKINFFKKKEETEETEEEAWTLEEIVAEEDRRLEEFTLRVEKEKLRLRYVAFILAKKYKYYKLMLAAKTKLAEKEGREVHGFMLWMFLDYVWLINNGVMDLACYLAHKDYQHVVHNLVGEYDFDKMSRSLVKLFKKTAFEHFLGSKFDRFVVLSDKPFRQNLTWISNYRWKDDNGYDTIVKYAPCNFLNMGSPLHDLPVLVVKDALGLSKLFFKAKTTAEHLTMQREELIRKEIFRLRDKQKNADSTIEELEIETAGARKKYSDLKYKML</sequence>
<evidence type="ECO:0000313" key="2">
    <source>
        <dbReference type="EMBL" id="GAH36342.1"/>
    </source>
</evidence>
<comment type="caution">
    <text evidence="2">The sequence shown here is derived from an EMBL/GenBank/DDBJ whole genome shotgun (WGS) entry which is preliminary data.</text>
</comment>
<name>X1EUU1_9ZZZZ</name>
<reference evidence="2" key="1">
    <citation type="journal article" date="2014" name="Front. Microbiol.">
        <title>High frequency of phylogenetically diverse reductive dehalogenase-homologous genes in deep subseafloor sedimentary metagenomes.</title>
        <authorList>
            <person name="Kawai M."/>
            <person name="Futagami T."/>
            <person name="Toyoda A."/>
            <person name="Takaki Y."/>
            <person name="Nishi S."/>
            <person name="Hori S."/>
            <person name="Arai W."/>
            <person name="Tsubouchi T."/>
            <person name="Morono Y."/>
            <person name="Uchiyama I."/>
            <person name="Ito T."/>
            <person name="Fujiyama A."/>
            <person name="Inagaki F."/>
            <person name="Takami H."/>
        </authorList>
    </citation>
    <scope>NUCLEOTIDE SEQUENCE</scope>
    <source>
        <strain evidence="2">Expedition CK06-06</strain>
    </source>
</reference>
<dbReference type="AlphaFoldDB" id="X1EUU1"/>
<protein>
    <submittedName>
        <fullName evidence="2">Uncharacterized protein</fullName>
    </submittedName>
</protein>
<proteinExistence type="predicted"/>